<accession>A0A2S0MWV8</accession>
<organism evidence="2 3">
    <name type="scientific">Simplicispira suum</name>
    <dbReference type="NCBI Taxonomy" id="2109915"/>
    <lineage>
        <taxon>Bacteria</taxon>
        <taxon>Pseudomonadati</taxon>
        <taxon>Pseudomonadota</taxon>
        <taxon>Betaproteobacteria</taxon>
        <taxon>Burkholderiales</taxon>
        <taxon>Comamonadaceae</taxon>
        <taxon>Simplicispira</taxon>
    </lineage>
</organism>
<keyword evidence="3" id="KW-1185">Reference proteome</keyword>
<keyword evidence="1" id="KW-0812">Transmembrane</keyword>
<keyword evidence="1" id="KW-0472">Membrane</keyword>
<sequence>MSAATERYPAPAVQFPLRRSPVLAGALALLQVAALLVLLVWLNIGAGAERRAVLPALFLWMVAAVLAARFWARLPVGALVWDGQGWELRGAGSAVAPQSLGRVVYIQFDLQRYMALAFPEACPAVWLFVERSEDAARWLDLRRAVYSRPTAARSESATQADATLPDRRL</sequence>
<evidence type="ECO:0008006" key="4">
    <source>
        <dbReference type="Google" id="ProtNLM"/>
    </source>
</evidence>
<evidence type="ECO:0000256" key="1">
    <source>
        <dbReference type="SAM" id="Phobius"/>
    </source>
</evidence>
<proteinExistence type="predicted"/>
<feature type="transmembrane region" description="Helical" evidence="1">
    <location>
        <begin position="53"/>
        <end position="72"/>
    </location>
</feature>
<dbReference type="EMBL" id="CP027669">
    <property type="protein sequence ID" value="AVO40379.1"/>
    <property type="molecule type" value="Genomic_DNA"/>
</dbReference>
<dbReference type="OrthoDB" id="9157092at2"/>
<feature type="transmembrane region" description="Helical" evidence="1">
    <location>
        <begin position="20"/>
        <end position="41"/>
    </location>
</feature>
<dbReference type="RefSeq" id="WP_106445371.1">
    <property type="nucleotide sequence ID" value="NZ_CP027669.1"/>
</dbReference>
<dbReference type="AlphaFoldDB" id="A0A2S0MWV8"/>
<reference evidence="2 3" key="1">
    <citation type="submission" date="2018-03" db="EMBL/GenBank/DDBJ databases">
        <title>Genome sequencing of Simplicispira sp.</title>
        <authorList>
            <person name="Kim S.-J."/>
            <person name="Heo J."/>
            <person name="Kwon S.-W."/>
        </authorList>
    </citation>
    <scope>NUCLEOTIDE SEQUENCE [LARGE SCALE GENOMIC DNA]</scope>
    <source>
        <strain evidence="2 3">SC1-8</strain>
    </source>
</reference>
<evidence type="ECO:0000313" key="2">
    <source>
        <dbReference type="EMBL" id="AVO40379.1"/>
    </source>
</evidence>
<protein>
    <recommendedName>
        <fullName evidence="4">Toxin CptA</fullName>
    </recommendedName>
</protein>
<dbReference type="Proteomes" id="UP000239326">
    <property type="component" value="Chromosome"/>
</dbReference>
<gene>
    <name evidence="2" type="ORF">C6571_02975</name>
</gene>
<dbReference type="KEGG" id="simp:C6571_02975"/>
<name>A0A2S0MWV8_9BURK</name>
<keyword evidence="1" id="KW-1133">Transmembrane helix</keyword>
<evidence type="ECO:0000313" key="3">
    <source>
        <dbReference type="Proteomes" id="UP000239326"/>
    </source>
</evidence>